<evidence type="ECO:0000256" key="1">
    <source>
        <dbReference type="SAM" id="MobiDB-lite"/>
    </source>
</evidence>
<feature type="region of interest" description="Disordered" evidence="1">
    <location>
        <begin position="101"/>
        <end position="136"/>
    </location>
</feature>
<evidence type="ECO:0000313" key="2">
    <source>
        <dbReference type="EMBL" id="RKP12045.1"/>
    </source>
</evidence>
<dbReference type="EMBL" id="KZ988509">
    <property type="protein sequence ID" value="RKP12045.1"/>
    <property type="molecule type" value="Genomic_DNA"/>
</dbReference>
<organism evidence="2 3">
    <name type="scientific">Piptocephalis cylindrospora</name>
    <dbReference type="NCBI Taxonomy" id="1907219"/>
    <lineage>
        <taxon>Eukaryota</taxon>
        <taxon>Fungi</taxon>
        <taxon>Fungi incertae sedis</taxon>
        <taxon>Zoopagomycota</taxon>
        <taxon>Zoopagomycotina</taxon>
        <taxon>Zoopagomycetes</taxon>
        <taxon>Zoopagales</taxon>
        <taxon>Piptocephalidaceae</taxon>
        <taxon>Piptocephalis</taxon>
    </lineage>
</organism>
<feature type="region of interest" description="Disordered" evidence="1">
    <location>
        <begin position="146"/>
        <end position="165"/>
    </location>
</feature>
<sequence>MAILAGWMNECHGPLAPLSKDQIQLRRNVYPAPPDADPFPCVESNMTVRASNSSIQWLGDDPTKEHDEGGLTKANAIPIHQTTKILPKASRKVCDLREEEAKNPPTLDLHSPTTTTCAGSGDMDAGEGAGGGEEGGGCVTVNPSLYPKKGGGGTMGGEEARRWGL</sequence>
<accession>A0A4P9XZZ9</accession>
<keyword evidence="3" id="KW-1185">Reference proteome</keyword>
<dbReference type="AlphaFoldDB" id="A0A4P9XZZ9"/>
<evidence type="ECO:0000313" key="3">
    <source>
        <dbReference type="Proteomes" id="UP000267251"/>
    </source>
</evidence>
<feature type="non-terminal residue" evidence="2">
    <location>
        <position position="165"/>
    </location>
</feature>
<proteinExistence type="predicted"/>
<dbReference type="Proteomes" id="UP000267251">
    <property type="component" value="Unassembled WGS sequence"/>
</dbReference>
<protein>
    <submittedName>
        <fullName evidence="2">Uncharacterized protein</fullName>
    </submittedName>
</protein>
<name>A0A4P9XZZ9_9FUNG</name>
<feature type="compositionally biased region" description="Gly residues" evidence="1">
    <location>
        <begin position="127"/>
        <end position="136"/>
    </location>
</feature>
<gene>
    <name evidence="2" type="ORF">BJ684DRAFT_17432</name>
</gene>
<reference evidence="3" key="1">
    <citation type="journal article" date="2018" name="Nat. Microbiol.">
        <title>Leveraging single-cell genomics to expand the fungal tree of life.</title>
        <authorList>
            <person name="Ahrendt S.R."/>
            <person name="Quandt C.A."/>
            <person name="Ciobanu D."/>
            <person name="Clum A."/>
            <person name="Salamov A."/>
            <person name="Andreopoulos B."/>
            <person name="Cheng J.F."/>
            <person name="Woyke T."/>
            <person name="Pelin A."/>
            <person name="Henrissat B."/>
            <person name="Reynolds N.K."/>
            <person name="Benny G.L."/>
            <person name="Smith M.E."/>
            <person name="James T.Y."/>
            <person name="Grigoriev I.V."/>
        </authorList>
    </citation>
    <scope>NUCLEOTIDE SEQUENCE [LARGE SCALE GENOMIC DNA]</scope>
</reference>